<proteinExistence type="inferred from homology"/>
<dbReference type="GO" id="GO:0005524">
    <property type="term" value="F:ATP binding"/>
    <property type="evidence" value="ECO:0007669"/>
    <property type="project" value="UniProtKB-KW"/>
</dbReference>
<keyword evidence="6 11" id="KW-0067">ATP-binding</keyword>
<dbReference type="CDD" id="cd03257">
    <property type="entry name" value="ABC_NikE_OppD_transporters"/>
    <property type="match status" value="2"/>
</dbReference>
<dbReference type="AlphaFoldDB" id="I1YEG5"/>
<gene>
    <name evidence="11" type="ordered locus">Q7C_127</name>
</gene>
<keyword evidence="4" id="KW-1003">Cell membrane</keyword>
<evidence type="ECO:0000256" key="5">
    <source>
        <dbReference type="ARBA" id="ARBA00022741"/>
    </source>
</evidence>
<dbReference type="KEGG" id="mec:Q7C_127"/>
<dbReference type="PANTHER" id="PTHR43297">
    <property type="entry name" value="OLIGOPEPTIDE TRANSPORT ATP-BINDING PROTEIN APPD"/>
    <property type="match status" value="1"/>
</dbReference>
<accession>I1YEG5</accession>
<keyword evidence="3" id="KW-0813">Transport</keyword>
<dbReference type="EC" id="7.4.2.9" evidence="8"/>
<protein>
    <recommendedName>
        <fullName evidence="8">ABC-type dipeptide transporter</fullName>
        <ecNumber evidence="8">7.4.2.9</ecNumber>
    </recommendedName>
</protein>
<dbReference type="NCBIfam" id="NF007739">
    <property type="entry name" value="PRK10419.1"/>
    <property type="match status" value="2"/>
</dbReference>
<dbReference type="GO" id="GO:0015833">
    <property type="term" value="P:peptide transport"/>
    <property type="evidence" value="ECO:0007669"/>
    <property type="project" value="InterPro"/>
</dbReference>
<dbReference type="SUPFAM" id="SSF52540">
    <property type="entry name" value="P-loop containing nucleoside triphosphate hydrolases"/>
    <property type="match status" value="2"/>
</dbReference>
<feature type="domain" description="ABC transporter" evidence="10">
    <location>
        <begin position="5"/>
        <end position="256"/>
    </location>
</feature>
<dbReference type="FunFam" id="3.40.50.300:FF:000016">
    <property type="entry name" value="Oligopeptide ABC transporter ATP-binding component"/>
    <property type="match status" value="2"/>
</dbReference>
<dbReference type="OrthoDB" id="9784450at2"/>
<dbReference type="Pfam" id="PF00005">
    <property type="entry name" value="ABC_tran"/>
    <property type="match status" value="2"/>
</dbReference>
<dbReference type="NCBIfam" id="TIGR01727">
    <property type="entry name" value="oligo_HPY"/>
    <property type="match status" value="2"/>
</dbReference>
<dbReference type="Pfam" id="PF08352">
    <property type="entry name" value="oligo_HPY"/>
    <property type="match status" value="2"/>
</dbReference>
<evidence type="ECO:0000256" key="6">
    <source>
        <dbReference type="ARBA" id="ARBA00022840"/>
    </source>
</evidence>
<evidence type="ECO:0000256" key="8">
    <source>
        <dbReference type="ARBA" id="ARBA00038852"/>
    </source>
</evidence>
<dbReference type="InterPro" id="IPR027417">
    <property type="entry name" value="P-loop_NTPase"/>
</dbReference>
<feature type="domain" description="ABC transporter" evidence="10">
    <location>
        <begin position="350"/>
        <end position="601"/>
    </location>
</feature>
<evidence type="ECO:0000256" key="2">
    <source>
        <dbReference type="ARBA" id="ARBA00005417"/>
    </source>
</evidence>
<evidence type="ECO:0000259" key="10">
    <source>
        <dbReference type="PROSITE" id="PS50893"/>
    </source>
</evidence>
<dbReference type="PATRIC" id="fig|754477.3.peg.126"/>
<dbReference type="PROSITE" id="PS50893">
    <property type="entry name" value="ABC_TRANSPORTER_2"/>
    <property type="match status" value="2"/>
</dbReference>
<dbReference type="InterPro" id="IPR003439">
    <property type="entry name" value="ABC_transporter-like_ATP-bd"/>
</dbReference>
<comment type="similarity">
    <text evidence="2">Belongs to the ABC transporter superfamily.</text>
</comment>
<evidence type="ECO:0000313" key="11">
    <source>
        <dbReference type="EMBL" id="AFJ01308.1"/>
    </source>
</evidence>
<dbReference type="GO" id="GO:0055085">
    <property type="term" value="P:transmembrane transport"/>
    <property type="evidence" value="ECO:0007669"/>
    <property type="project" value="UniProtKB-ARBA"/>
</dbReference>
<evidence type="ECO:0000256" key="4">
    <source>
        <dbReference type="ARBA" id="ARBA00022475"/>
    </source>
</evidence>
<dbReference type="InterPro" id="IPR003593">
    <property type="entry name" value="AAA+_ATPase"/>
</dbReference>
<dbReference type="GO" id="GO:0005886">
    <property type="term" value="C:plasma membrane"/>
    <property type="evidence" value="ECO:0007669"/>
    <property type="project" value="UniProtKB-SubCell"/>
</dbReference>
<dbReference type="SMART" id="SM00382">
    <property type="entry name" value="AAA"/>
    <property type="match status" value="2"/>
</dbReference>
<dbReference type="Proteomes" id="UP000009145">
    <property type="component" value="Chromosome"/>
</dbReference>
<organism evidence="11 12">
    <name type="scientific">Methylophaga frappieri (strain ATCC BAA-2434 / DSM 25690 / JAM7)</name>
    <dbReference type="NCBI Taxonomy" id="754477"/>
    <lineage>
        <taxon>Bacteria</taxon>
        <taxon>Pseudomonadati</taxon>
        <taxon>Pseudomonadota</taxon>
        <taxon>Gammaproteobacteria</taxon>
        <taxon>Thiotrichales</taxon>
        <taxon>Piscirickettsiaceae</taxon>
        <taxon>Methylophaga</taxon>
    </lineage>
</organism>
<dbReference type="HOGENOM" id="CLU_000604_86_2_6"/>
<dbReference type="PANTHER" id="PTHR43297:SF2">
    <property type="entry name" value="DIPEPTIDE TRANSPORT ATP-BINDING PROTEIN DPPD"/>
    <property type="match status" value="1"/>
</dbReference>
<dbReference type="GO" id="GO:0016887">
    <property type="term" value="F:ATP hydrolysis activity"/>
    <property type="evidence" value="ECO:0007669"/>
    <property type="project" value="InterPro"/>
</dbReference>
<evidence type="ECO:0000256" key="7">
    <source>
        <dbReference type="ARBA" id="ARBA00023136"/>
    </source>
</evidence>
<evidence type="ECO:0000256" key="1">
    <source>
        <dbReference type="ARBA" id="ARBA00004417"/>
    </source>
</evidence>
<keyword evidence="12" id="KW-1185">Reference proteome</keyword>
<reference evidence="11 12" key="1">
    <citation type="journal article" date="2012" name="J. Bacteriol.">
        <title>Complete genome sequences of Methylophaga sp. strain JAM1 and Methylophaga sp. strain JAM7.</title>
        <authorList>
            <person name="Villeneuve C."/>
            <person name="Martineau C."/>
            <person name="Mauffrey F."/>
            <person name="Villemur R."/>
        </authorList>
    </citation>
    <scope>NUCLEOTIDE SEQUENCE [LARGE SCALE GENOMIC DNA]</scope>
    <source>
        <strain evidence="11 12">JAM7</strain>
    </source>
</reference>
<evidence type="ECO:0000256" key="3">
    <source>
        <dbReference type="ARBA" id="ARBA00022448"/>
    </source>
</evidence>
<dbReference type="EMBL" id="CP003380">
    <property type="protein sequence ID" value="AFJ01308.1"/>
    <property type="molecule type" value="Genomic_DNA"/>
</dbReference>
<dbReference type="InterPro" id="IPR013563">
    <property type="entry name" value="Oligopep_ABC_C"/>
</dbReference>
<comment type="subcellular location">
    <subcellularLocation>
        <location evidence="1">Cell inner membrane</location>
        <topology evidence="1">Peripheral membrane protein</topology>
    </subcellularLocation>
</comment>
<dbReference type="STRING" id="754477.Q7C_127"/>
<evidence type="ECO:0000256" key="9">
    <source>
        <dbReference type="ARBA" id="ARBA00047356"/>
    </source>
</evidence>
<sequence length="671" mass="74536">MSHLLEVAHLKTWFGKAEQAYRVVDGVDFYIDRGETFALLGESGCGKSMTALSLLQLNPQPASQIVSGQIRLNDRDLLRCSEADMERVRGRKIAMIFQDPQSALNPVLTIGQQLLEVLRWHFDLSAAQLKARCIELFVQVGIPDPEKRFFAYPHQLSGGMKQRVMIAMALAGKPDLLIADEPTTALDVTIQAQILGLLKKLQQETGMAILLISHDLGVVAQMADRIAVMYAGQIVETADRRTFFKQPRHPYSERLFAAMPSTQQRDAPLAVIPGTVPPLNQVFTGCRFTARCQQRQPVCEEQLPNWFGERHDGVRCHQFDPDRTWPMAVSSQPQSSGVPDETEPATRVMLRLDQVQVHFPIRKGILQRTKGWVKAVDGVSLRLNERETLAIVGESGCGKSTLAKAVQQLQLIIGGEIQFAAKSGNKALVKAAQGDRLPMQIIFQDPFASMNPRMTVQQILLEGLQARQDKLSSVAQQTVIEDLLRKVGLNTDILHRYPHAFSGGQRQRLCIARALAAEPALLICDEPTSALDVSVQAQILNLLRDLQNEEGLSYLFITHDIGVVDYLAHRIAVMYLGRVVETGSRQQVLKHPKHPYTRALLAAVPDMQSVSPTVTLTGELPSPANPPSGCHFHSRCPDVMPVCKLHYPSETEPETGQVVRCFLYQSQDYHG</sequence>
<dbReference type="Gene3D" id="3.40.50.300">
    <property type="entry name" value="P-loop containing nucleotide triphosphate hydrolases"/>
    <property type="match status" value="2"/>
</dbReference>
<dbReference type="NCBIfam" id="NF008453">
    <property type="entry name" value="PRK11308.1"/>
    <property type="match status" value="2"/>
</dbReference>
<dbReference type="InterPro" id="IPR017871">
    <property type="entry name" value="ABC_transporter-like_CS"/>
</dbReference>
<dbReference type="eggNOG" id="COG4172">
    <property type="taxonomic scope" value="Bacteria"/>
</dbReference>
<dbReference type="PROSITE" id="PS00211">
    <property type="entry name" value="ABC_TRANSPORTER_1"/>
    <property type="match status" value="2"/>
</dbReference>
<dbReference type="RefSeq" id="WP_014702758.1">
    <property type="nucleotide sequence ID" value="NC_017856.1"/>
</dbReference>
<comment type="catalytic activity">
    <reaction evidence="9">
        <text>a dipeptide(out) + ATP + H2O = a dipeptide(in) + ADP + phosphate + H(+)</text>
        <dbReference type="Rhea" id="RHEA:23120"/>
        <dbReference type="ChEBI" id="CHEBI:15377"/>
        <dbReference type="ChEBI" id="CHEBI:15378"/>
        <dbReference type="ChEBI" id="CHEBI:30616"/>
        <dbReference type="ChEBI" id="CHEBI:43474"/>
        <dbReference type="ChEBI" id="CHEBI:90799"/>
        <dbReference type="ChEBI" id="CHEBI:456216"/>
        <dbReference type="EC" id="7.4.2.9"/>
    </reaction>
</comment>
<evidence type="ECO:0000313" key="12">
    <source>
        <dbReference type="Proteomes" id="UP000009145"/>
    </source>
</evidence>
<keyword evidence="5" id="KW-0547">Nucleotide-binding</keyword>
<name>I1YEG5_METFJ</name>
<dbReference type="InterPro" id="IPR050388">
    <property type="entry name" value="ABC_Ni/Peptide_Import"/>
</dbReference>
<keyword evidence="7" id="KW-0472">Membrane</keyword>